<dbReference type="AlphaFoldDB" id="A0A164G8F9"/>
<keyword evidence="2" id="KW-1185">Reference proteome</keyword>
<evidence type="ECO:0000313" key="1">
    <source>
        <dbReference type="EMBL" id="KZR98652.1"/>
    </source>
</evidence>
<dbReference type="EMBL" id="LRGB01016295">
    <property type="protein sequence ID" value="KZR98652.1"/>
    <property type="molecule type" value="Genomic_DNA"/>
</dbReference>
<protein>
    <submittedName>
        <fullName evidence="1">Uncharacterized protein</fullName>
    </submittedName>
</protein>
<organism evidence="1 2">
    <name type="scientific">Daphnia magna</name>
    <dbReference type="NCBI Taxonomy" id="35525"/>
    <lineage>
        <taxon>Eukaryota</taxon>
        <taxon>Metazoa</taxon>
        <taxon>Ecdysozoa</taxon>
        <taxon>Arthropoda</taxon>
        <taxon>Crustacea</taxon>
        <taxon>Branchiopoda</taxon>
        <taxon>Diplostraca</taxon>
        <taxon>Cladocera</taxon>
        <taxon>Anomopoda</taxon>
        <taxon>Daphniidae</taxon>
        <taxon>Daphnia</taxon>
    </lineage>
</organism>
<gene>
    <name evidence="1" type="ORF">APZ42_005830</name>
</gene>
<feature type="non-terminal residue" evidence="1">
    <location>
        <position position="1"/>
    </location>
</feature>
<name>A0A164G8F9_9CRUS</name>
<evidence type="ECO:0000313" key="2">
    <source>
        <dbReference type="Proteomes" id="UP000076858"/>
    </source>
</evidence>
<comment type="caution">
    <text evidence="1">The sequence shown here is derived from an EMBL/GenBank/DDBJ whole genome shotgun (WGS) entry which is preliminary data.</text>
</comment>
<dbReference type="Proteomes" id="UP000076858">
    <property type="component" value="Unassembled WGS sequence"/>
</dbReference>
<reference evidence="1 2" key="1">
    <citation type="submission" date="2016-03" db="EMBL/GenBank/DDBJ databases">
        <title>EvidentialGene: Evidence-directed Construction of Genes on Genomes.</title>
        <authorList>
            <person name="Gilbert D.G."/>
            <person name="Choi J.-H."/>
            <person name="Mockaitis K."/>
            <person name="Colbourne J."/>
            <person name="Pfrender M."/>
        </authorList>
    </citation>
    <scope>NUCLEOTIDE SEQUENCE [LARGE SCALE GENOMIC DNA]</scope>
    <source>
        <strain evidence="1 2">Xinb3</strain>
        <tissue evidence="1">Complete organism</tissue>
    </source>
</reference>
<accession>A0A164G8F9</accession>
<sequence>RSRKHYETFECLETSLDVGAEKKLGSLASTDRIKYIYRSPKMTKTFGNFQFPEFPKFFWRSLSLF</sequence>
<proteinExistence type="predicted"/>